<dbReference type="PROSITE" id="PS50053">
    <property type="entry name" value="UBIQUITIN_2"/>
    <property type="match status" value="1"/>
</dbReference>
<dbReference type="Pfam" id="PF00240">
    <property type="entry name" value="ubiquitin"/>
    <property type="match status" value="1"/>
</dbReference>
<evidence type="ECO:0000313" key="2">
    <source>
        <dbReference type="EMBL" id="KAF9326953.1"/>
    </source>
</evidence>
<keyword evidence="3" id="KW-1185">Reference proteome</keyword>
<reference evidence="2" key="1">
    <citation type="journal article" date="2020" name="Fungal Divers.">
        <title>Resolving the Mortierellaceae phylogeny through synthesis of multi-gene phylogenetics and phylogenomics.</title>
        <authorList>
            <person name="Vandepol N."/>
            <person name="Liber J."/>
            <person name="Desiro A."/>
            <person name="Na H."/>
            <person name="Kennedy M."/>
            <person name="Barry K."/>
            <person name="Grigoriev I.V."/>
            <person name="Miller A.N."/>
            <person name="O'Donnell K."/>
            <person name="Stajich J.E."/>
            <person name="Bonito G."/>
        </authorList>
    </citation>
    <scope>NUCLEOTIDE SEQUENCE</scope>
    <source>
        <strain evidence="2">NVP1</strain>
    </source>
</reference>
<comment type="caution">
    <text evidence="2">The sequence shown here is derived from an EMBL/GenBank/DDBJ whole genome shotgun (WGS) entry which is preliminary data.</text>
</comment>
<dbReference type="SMART" id="SM00213">
    <property type="entry name" value="UBQ"/>
    <property type="match status" value="1"/>
</dbReference>
<organism evidence="2 3">
    <name type="scientific">Podila minutissima</name>
    <dbReference type="NCBI Taxonomy" id="64525"/>
    <lineage>
        <taxon>Eukaryota</taxon>
        <taxon>Fungi</taxon>
        <taxon>Fungi incertae sedis</taxon>
        <taxon>Mucoromycota</taxon>
        <taxon>Mortierellomycotina</taxon>
        <taxon>Mortierellomycetes</taxon>
        <taxon>Mortierellales</taxon>
        <taxon>Mortierellaceae</taxon>
        <taxon>Podila</taxon>
    </lineage>
</organism>
<dbReference type="InterPro" id="IPR029071">
    <property type="entry name" value="Ubiquitin-like_domsf"/>
</dbReference>
<proteinExistence type="predicted"/>
<feature type="domain" description="Ubiquitin-like" evidence="1">
    <location>
        <begin position="1"/>
        <end position="48"/>
    </location>
</feature>
<dbReference type="InterPro" id="IPR000626">
    <property type="entry name" value="Ubiquitin-like_dom"/>
</dbReference>
<dbReference type="GO" id="GO:0043161">
    <property type="term" value="P:proteasome-mediated ubiquitin-dependent protein catabolic process"/>
    <property type="evidence" value="ECO:0007669"/>
    <property type="project" value="TreeGrafter"/>
</dbReference>
<dbReference type="PANTHER" id="PTHR10621">
    <property type="entry name" value="UV EXCISION REPAIR PROTEIN RAD23"/>
    <property type="match status" value="1"/>
</dbReference>
<name>A0A9P5SGU1_9FUNG</name>
<dbReference type="EMBL" id="JAAAUY010000717">
    <property type="protein sequence ID" value="KAF9326953.1"/>
    <property type="molecule type" value="Genomic_DNA"/>
</dbReference>
<dbReference type="GO" id="GO:0031593">
    <property type="term" value="F:polyubiquitin modification-dependent protein binding"/>
    <property type="evidence" value="ECO:0007669"/>
    <property type="project" value="TreeGrafter"/>
</dbReference>
<dbReference type="Gene3D" id="3.10.20.90">
    <property type="entry name" value="Phosphatidylinositol 3-kinase Catalytic Subunit, Chain A, domain 1"/>
    <property type="match status" value="1"/>
</dbReference>
<dbReference type="PANTHER" id="PTHR10621:SF0">
    <property type="entry name" value="UV EXCISION REPAIR PROTEIN RAD23"/>
    <property type="match status" value="1"/>
</dbReference>
<dbReference type="Proteomes" id="UP000696485">
    <property type="component" value="Unassembled WGS sequence"/>
</dbReference>
<dbReference type="GO" id="GO:0005829">
    <property type="term" value="C:cytosol"/>
    <property type="evidence" value="ECO:0007669"/>
    <property type="project" value="TreeGrafter"/>
</dbReference>
<dbReference type="GO" id="GO:0070628">
    <property type="term" value="F:proteasome binding"/>
    <property type="evidence" value="ECO:0007669"/>
    <property type="project" value="TreeGrafter"/>
</dbReference>
<dbReference type="GO" id="GO:0005654">
    <property type="term" value="C:nucleoplasm"/>
    <property type="evidence" value="ECO:0007669"/>
    <property type="project" value="TreeGrafter"/>
</dbReference>
<dbReference type="AlphaFoldDB" id="A0A9P5SGU1"/>
<sequence>MQITVKTLKQEAFQVDVEESDKVLSIKEKIEKLHGHPVASQKLIFSGKSFVQDECPGSCTTDLSPQQ</sequence>
<dbReference type="SUPFAM" id="SSF54236">
    <property type="entry name" value="Ubiquitin-like"/>
    <property type="match status" value="1"/>
</dbReference>
<evidence type="ECO:0000313" key="3">
    <source>
        <dbReference type="Proteomes" id="UP000696485"/>
    </source>
</evidence>
<gene>
    <name evidence="2" type="ORF">BG006_009681</name>
</gene>
<accession>A0A9P5SGU1</accession>
<dbReference type="GO" id="GO:0043130">
    <property type="term" value="F:ubiquitin binding"/>
    <property type="evidence" value="ECO:0007669"/>
    <property type="project" value="TreeGrafter"/>
</dbReference>
<protein>
    <recommendedName>
        <fullName evidence="1">Ubiquitin-like domain-containing protein</fullName>
    </recommendedName>
</protein>
<evidence type="ECO:0000259" key="1">
    <source>
        <dbReference type="PROSITE" id="PS50053"/>
    </source>
</evidence>